<protein>
    <submittedName>
        <fullName evidence="2">Uncharacterized protein</fullName>
    </submittedName>
</protein>
<keyword evidence="3" id="KW-1185">Reference proteome</keyword>
<feature type="compositionally biased region" description="Low complexity" evidence="1">
    <location>
        <begin position="19"/>
        <end position="29"/>
    </location>
</feature>
<dbReference type="Proteomes" id="UP000276133">
    <property type="component" value="Unassembled WGS sequence"/>
</dbReference>
<gene>
    <name evidence="2" type="ORF">BpHYR1_004803</name>
</gene>
<sequence length="104" mass="11632">MALINSKNLKELTSSTILNASSSSNDSTIVGASDRASDEQKSDAPYEMEELRYFYANLTSIYFNYPAIKWEVEGGTVMERGCKASEEFTLLFFASVCIGTNFWQ</sequence>
<evidence type="ECO:0000256" key="1">
    <source>
        <dbReference type="SAM" id="MobiDB-lite"/>
    </source>
</evidence>
<comment type="caution">
    <text evidence="2">The sequence shown here is derived from an EMBL/GenBank/DDBJ whole genome shotgun (WGS) entry which is preliminary data.</text>
</comment>
<dbReference type="EMBL" id="REGN01008525">
    <property type="protein sequence ID" value="RNA03371.1"/>
    <property type="molecule type" value="Genomic_DNA"/>
</dbReference>
<accession>A0A3M7PX95</accession>
<proteinExistence type="predicted"/>
<evidence type="ECO:0000313" key="2">
    <source>
        <dbReference type="EMBL" id="RNA03371.1"/>
    </source>
</evidence>
<organism evidence="2 3">
    <name type="scientific">Brachionus plicatilis</name>
    <name type="common">Marine rotifer</name>
    <name type="synonym">Brachionus muelleri</name>
    <dbReference type="NCBI Taxonomy" id="10195"/>
    <lineage>
        <taxon>Eukaryota</taxon>
        <taxon>Metazoa</taxon>
        <taxon>Spiralia</taxon>
        <taxon>Gnathifera</taxon>
        <taxon>Rotifera</taxon>
        <taxon>Eurotatoria</taxon>
        <taxon>Monogononta</taxon>
        <taxon>Pseudotrocha</taxon>
        <taxon>Ploima</taxon>
        <taxon>Brachionidae</taxon>
        <taxon>Brachionus</taxon>
    </lineage>
</organism>
<reference evidence="2 3" key="1">
    <citation type="journal article" date="2018" name="Sci. Rep.">
        <title>Genomic signatures of local adaptation to the degree of environmental predictability in rotifers.</title>
        <authorList>
            <person name="Franch-Gras L."/>
            <person name="Hahn C."/>
            <person name="Garcia-Roger E.M."/>
            <person name="Carmona M.J."/>
            <person name="Serra M."/>
            <person name="Gomez A."/>
        </authorList>
    </citation>
    <scope>NUCLEOTIDE SEQUENCE [LARGE SCALE GENOMIC DNA]</scope>
    <source>
        <strain evidence="2">HYR1</strain>
    </source>
</reference>
<dbReference type="AlphaFoldDB" id="A0A3M7PX95"/>
<feature type="region of interest" description="Disordered" evidence="1">
    <location>
        <begin position="19"/>
        <end position="43"/>
    </location>
</feature>
<name>A0A3M7PX95_BRAPC</name>
<evidence type="ECO:0000313" key="3">
    <source>
        <dbReference type="Proteomes" id="UP000276133"/>
    </source>
</evidence>